<dbReference type="EMBL" id="JAAXPE010000026">
    <property type="protein sequence ID" value="NKY88163.1"/>
    <property type="molecule type" value="Genomic_DNA"/>
</dbReference>
<sequence length="149" mass="16794">MKEFGGPAAMPLNPIEQNELLGEITEILISAAPPNWERLIFDFMAIGTHVNVGMGAALDNGARQSVPAPRELSKPLSKLRRGMYAEGLGTWYSMSMVIDRPDRFHARFNRDDEPPFQTLPAPDQYALDLERFPRTPDNLPDWFRAKLPS</sequence>
<evidence type="ECO:0000313" key="1">
    <source>
        <dbReference type="EMBL" id="NKY88163.1"/>
    </source>
</evidence>
<proteinExistence type="predicted"/>
<keyword evidence="2" id="KW-1185">Reference proteome</keyword>
<comment type="caution">
    <text evidence="1">The sequence shown here is derived from an EMBL/GenBank/DDBJ whole genome shotgun (WGS) entry which is preliminary data.</text>
</comment>
<organism evidence="1 2">
    <name type="scientific">Nocardia veterana</name>
    <dbReference type="NCBI Taxonomy" id="132249"/>
    <lineage>
        <taxon>Bacteria</taxon>
        <taxon>Bacillati</taxon>
        <taxon>Actinomycetota</taxon>
        <taxon>Actinomycetes</taxon>
        <taxon>Mycobacteriales</taxon>
        <taxon>Nocardiaceae</taxon>
        <taxon>Nocardia</taxon>
    </lineage>
</organism>
<accession>A0A7X6RJY2</accession>
<dbReference type="Proteomes" id="UP000523447">
    <property type="component" value="Unassembled WGS sequence"/>
</dbReference>
<reference evidence="1 2" key="1">
    <citation type="submission" date="2020-04" db="EMBL/GenBank/DDBJ databases">
        <title>MicrobeNet Type strains.</title>
        <authorList>
            <person name="Nicholson A.C."/>
        </authorList>
    </citation>
    <scope>NUCLEOTIDE SEQUENCE [LARGE SCALE GENOMIC DNA]</scope>
    <source>
        <strain evidence="1 2">DSM 44445</strain>
    </source>
</reference>
<name>A0A7X6RJY2_9NOCA</name>
<protein>
    <submittedName>
        <fullName evidence="1">Uncharacterized protein</fullName>
    </submittedName>
</protein>
<evidence type="ECO:0000313" key="2">
    <source>
        <dbReference type="Proteomes" id="UP000523447"/>
    </source>
</evidence>
<dbReference type="RefSeq" id="WP_051032281.1">
    <property type="nucleotide sequence ID" value="NZ_CAWPHS010000019.1"/>
</dbReference>
<dbReference type="AlphaFoldDB" id="A0A7X6RJY2"/>
<dbReference type="SUPFAM" id="SSF160424">
    <property type="entry name" value="BH3703-like"/>
    <property type="match status" value="1"/>
</dbReference>
<dbReference type="InterPro" id="IPR036170">
    <property type="entry name" value="YezG-like_sf"/>
</dbReference>
<gene>
    <name evidence="1" type="ORF">HGA07_21380</name>
</gene>